<dbReference type="AlphaFoldDB" id="A0A8X6Y0F9"/>
<reference evidence="3" key="1">
    <citation type="submission" date="2020-08" db="EMBL/GenBank/DDBJ databases">
        <title>Multicomponent nature underlies the extraordinary mechanical properties of spider dragline silk.</title>
        <authorList>
            <person name="Kono N."/>
            <person name="Nakamura H."/>
            <person name="Mori M."/>
            <person name="Yoshida Y."/>
            <person name="Ohtoshi R."/>
            <person name="Malay A.D."/>
            <person name="Moran D.A.P."/>
            <person name="Tomita M."/>
            <person name="Numata K."/>
            <person name="Arakawa K."/>
        </authorList>
    </citation>
    <scope>NUCLEOTIDE SEQUENCE</scope>
</reference>
<dbReference type="Proteomes" id="UP000886998">
    <property type="component" value="Unassembled WGS sequence"/>
</dbReference>
<dbReference type="PANTHER" id="PTHR33273:SF2">
    <property type="entry name" value="ENDONUCLEASE_EXONUCLEASE_PHOSPHATASE DOMAIN-CONTAINING PROTEIN"/>
    <property type="match status" value="1"/>
</dbReference>
<organism evidence="3 4">
    <name type="scientific">Trichonephila inaurata madagascariensis</name>
    <dbReference type="NCBI Taxonomy" id="2747483"/>
    <lineage>
        <taxon>Eukaryota</taxon>
        <taxon>Metazoa</taxon>
        <taxon>Ecdysozoa</taxon>
        <taxon>Arthropoda</taxon>
        <taxon>Chelicerata</taxon>
        <taxon>Arachnida</taxon>
        <taxon>Araneae</taxon>
        <taxon>Araneomorphae</taxon>
        <taxon>Entelegynae</taxon>
        <taxon>Araneoidea</taxon>
        <taxon>Nephilidae</taxon>
        <taxon>Trichonephila</taxon>
        <taxon>Trichonephila inaurata</taxon>
    </lineage>
</organism>
<keyword evidence="4" id="KW-1185">Reference proteome</keyword>
<dbReference type="PANTHER" id="PTHR33273">
    <property type="entry name" value="DOMAIN-CONTAINING PROTEIN, PUTATIVE-RELATED"/>
    <property type="match status" value="1"/>
</dbReference>
<evidence type="ECO:0000259" key="2">
    <source>
        <dbReference type="SMART" id="SM00596"/>
    </source>
</evidence>
<protein>
    <submittedName>
        <fullName evidence="3">Nucleic-acid-binding protein from transposon X-element</fullName>
    </submittedName>
</protein>
<evidence type="ECO:0000313" key="4">
    <source>
        <dbReference type="Proteomes" id="UP000886998"/>
    </source>
</evidence>
<dbReference type="InterPro" id="IPR006579">
    <property type="entry name" value="Pre_C2HC_dom"/>
</dbReference>
<feature type="domain" description="Pre-C2HC" evidence="2">
    <location>
        <begin position="110"/>
        <end position="178"/>
    </location>
</feature>
<feature type="compositionally biased region" description="Polar residues" evidence="1">
    <location>
        <begin position="1"/>
        <end position="13"/>
    </location>
</feature>
<sequence>MDLSAQAGTSMVNGTPGAATPPKKHHVPPITIDNVSNQAGLLKHLPDLANLKLEAKLIGTKLRIYPQMAFAYHRIRKYVDDNILESYTYILPEDKKLRLVIRGLPTDMPPMEIIGSLAAKNITVNEYHIMTSKKTRKEMPLFLITLDKTEQNRAAYHVTDIGYMKVKVESLRPKYYPTQCFRCQGFFHSIKFCTCAPRCVKCAGDHLAKDCVKPIDQKPKCCLCDGEHPASFLGCPINPRNKVEKETSTTKAATKPTEAIVTSSVIRTQKKFVTASF</sequence>
<proteinExistence type="predicted"/>
<accession>A0A8X6Y0F9</accession>
<dbReference type="OrthoDB" id="6431612at2759"/>
<dbReference type="Pfam" id="PF07530">
    <property type="entry name" value="PRE_C2HC"/>
    <property type="match status" value="1"/>
</dbReference>
<feature type="region of interest" description="Disordered" evidence="1">
    <location>
        <begin position="1"/>
        <end position="24"/>
    </location>
</feature>
<dbReference type="SMART" id="SM00596">
    <property type="entry name" value="PRE_C2HC"/>
    <property type="match status" value="1"/>
</dbReference>
<comment type="caution">
    <text evidence="3">The sequence shown here is derived from an EMBL/GenBank/DDBJ whole genome shotgun (WGS) entry which is preliminary data.</text>
</comment>
<evidence type="ECO:0000256" key="1">
    <source>
        <dbReference type="SAM" id="MobiDB-lite"/>
    </source>
</evidence>
<evidence type="ECO:0000313" key="3">
    <source>
        <dbReference type="EMBL" id="GFY63745.1"/>
    </source>
</evidence>
<name>A0A8X6Y0F9_9ARAC</name>
<dbReference type="EMBL" id="BMAV01014924">
    <property type="protein sequence ID" value="GFY63745.1"/>
    <property type="molecule type" value="Genomic_DNA"/>
</dbReference>
<gene>
    <name evidence="3" type="primary">ORF1_100</name>
    <name evidence="3" type="ORF">TNIN_341861</name>
</gene>